<evidence type="ECO:0000256" key="1">
    <source>
        <dbReference type="RuleBase" id="RU003901"/>
    </source>
</evidence>
<feature type="domain" description="RNB" evidence="3">
    <location>
        <begin position="685"/>
        <end position="1035"/>
    </location>
</feature>
<comment type="similarity">
    <text evidence="1">Belongs to the RNR ribonuclease family.</text>
</comment>
<dbReference type="EMBL" id="UFQT01002148">
    <property type="protein sequence ID" value="SSX32767.1"/>
    <property type="molecule type" value="Genomic_DNA"/>
</dbReference>
<dbReference type="InterPro" id="IPR022966">
    <property type="entry name" value="RNase_II/R_CS"/>
</dbReference>
<name>A0A336L9E5_CULSO</name>
<dbReference type="EMBL" id="UFQS01002148">
    <property type="protein sequence ID" value="SSX13333.1"/>
    <property type="molecule type" value="Genomic_DNA"/>
</dbReference>
<evidence type="ECO:0000256" key="2">
    <source>
        <dbReference type="SAM" id="MobiDB-lite"/>
    </source>
</evidence>
<accession>A0A336L9E5</accession>
<dbReference type="GO" id="GO:0006402">
    <property type="term" value="P:mRNA catabolic process"/>
    <property type="evidence" value="ECO:0007669"/>
    <property type="project" value="TreeGrafter"/>
</dbReference>
<feature type="region of interest" description="Disordered" evidence="2">
    <location>
        <begin position="220"/>
        <end position="280"/>
    </location>
</feature>
<dbReference type="Gene3D" id="2.40.50.700">
    <property type="match status" value="1"/>
</dbReference>
<dbReference type="GO" id="GO:0000175">
    <property type="term" value="F:3'-5'-RNA exonuclease activity"/>
    <property type="evidence" value="ECO:0007669"/>
    <property type="project" value="TreeGrafter"/>
</dbReference>
<dbReference type="AlphaFoldDB" id="A0A336L9E5"/>
<dbReference type="PROSITE" id="PS01175">
    <property type="entry name" value="RIBONUCLEASE_II"/>
    <property type="match status" value="1"/>
</dbReference>
<dbReference type="Pfam" id="PF17849">
    <property type="entry name" value="OB_Dis3"/>
    <property type="match status" value="1"/>
</dbReference>
<feature type="region of interest" description="Disordered" evidence="2">
    <location>
        <begin position="360"/>
        <end position="401"/>
    </location>
</feature>
<dbReference type="InterPro" id="IPR012340">
    <property type="entry name" value="NA-bd_OB-fold"/>
</dbReference>
<sequence>MNQDDEITKTVLVTHEVKAPDNNIEKTKESENVCIASAGRRNLDAICDVNRYTISFLLELRDKCITIRDELRFKLVDFKILTHSYPNNVECDVRRGAGISKHISHITPLLHLDMFIDEDLHRIVANYQQIRNVAQNGAQKWFSKESDWIKSKPSSSQKTEKKQKDYLKDLMKNNKPINGLISVTAIEEEMTRAAKAEYLKKQIRQNISIVNDKMDKLKNAFKNKQPPPIITNPAPSTSKEPSKSKNRTESQSSTSSKRKSKDKSAKSQKDRVQQPQLSINNSPITKEAYLILSLLSLQNPVEREQYLIKIAKERELLQRNPENNVISLNPKYGGIFPVIKKQAQQNIDQMAPCVLQINGDRKKVGNNNESAAGRNNERKNSSSNNGQVTDENKKPKFKPDTIKKELSYQEQVMQIVNEVEELPKDLFKLKHNFRMPKQPLNEEMYQEYIDKFVKTLVDQGAGHLHEGEIRINSKNYTQAFVCDKETRDVFIGTPCLRRFALQSDLVQIYVHHGIEVEVPVTTELLNESSSIEETPIENGVETEPTVIKPKKLGFVTKILEKRNKRTCIGTFSDKFSKELKSARFVPRDVKMPIIHIPKQNWPNALLLEDPKDVENIVYLAEIIDWKGDRAIGNILKPLGKCGDLEVENEAILVQNNLDITPFSEEIIKQLPSSPYIIPEEEFAKRKDLRNMTIFTIDPLTARDLDDALSCRKLENGNYEIGVHISDVSYFLKEGSDLDNIVKEKATTIYMVDNVYHMLPKPLCFLCSLLPGEDKLAFSVFWEMNEDAKIVSTRFARTVINSCTQFAYEHAQKIMDMADDAPLDEKDFPQIFNNVKLNEIRDIIKILQKLAAKLRKARMDNGALKIDQPKLSFRLNPETGRPVSYAVYELKEANRMIEDWMLLANCTVAAFIFKFYPKHSIVRGHSHPSDNSMDNLEGMLKKFDLVLNGRGSKELRDSMEQIIMASESPAGARTVMNVLLSKPMQRAKYFCSGYATKPEDFYHFALAVKIYTHFTSPIRRYADVMVHRTLAAALKYTEPSTRTTEELQSLAGICNMQKWNAKNAGDECSELYFRTYLNEVGSIKARAAVIAMGTYSLEVVLMETGHTIKIFYKYLEPDTIIKPQLGETKITKVYIWWPKEENIKPRKITLFSELNVQVTTQKMKLAINKVFP</sequence>
<dbReference type="Pfam" id="PF00773">
    <property type="entry name" value="RNB"/>
    <property type="match status" value="1"/>
</dbReference>
<reference evidence="5" key="2">
    <citation type="submission" date="2018-07" db="EMBL/GenBank/DDBJ databases">
        <authorList>
            <person name="Quirk P.G."/>
            <person name="Krulwich T.A."/>
        </authorList>
    </citation>
    <scope>NUCLEOTIDE SEQUENCE</scope>
</reference>
<protein>
    <submittedName>
        <fullName evidence="4">CSON005400 protein</fullName>
    </submittedName>
</protein>
<dbReference type="PANTHER" id="PTHR23355:SF9">
    <property type="entry name" value="DIS3-LIKE EXONUCLEASE 2"/>
    <property type="match status" value="1"/>
</dbReference>
<dbReference type="SMART" id="SM00955">
    <property type="entry name" value="RNB"/>
    <property type="match status" value="1"/>
</dbReference>
<dbReference type="GO" id="GO:0000932">
    <property type="term" value="C:P-body"/>
    <property type="evidence" value="ECO:0007669"/>
    <property type="project" value="TreeGrafter"/>
</dbReference>
<dbReference type="InterPro" id="IPR050180">
    <property type="entry name" value="RNR_Ribonuclease"/>
</dbReference>
<dbReference type="VEuPathDB" id="VectorBase:CSON005400"/>
<dbReference type="InterPro" id="IPR041505">
    <property type="entry name" value="Dis3_CSD2"/>
</dbReference>
<proteinExistence type="inferred from homology"/>
<dbReference type="InterPro" id="IPR001900">
    <property type="entry name" value="RNase_II/R"/>
</dbReference>
<evidence type="ECO:0000313" key="4">
    <source>
        <dbReference type="EMBL" id="SSX13333.1"/>
    </source>
</evidence>
<gene>
    <name evidence="4" type="primary">CSON005400</name>
</gene>
<feature type="compositionally biased region" description="Basic and acidic residues" evidence="2">
    <location>
        <begin position="262"/>
        <end position="272"/>
    </location>
</feature>
<dbReference type="PANTHER" id="PTHR23355">
    <property type="entry name" value="RIBONUCLEASE"/>
    <property type="match status" value="1"/>
</dbReference>
<dbReference type="SUPFAM" id="SSF50249">
    <property type="entry name" value="Nucleic acid-binding proteins"/>
    <property type="match status" value="2"/>
</dbReference>
<feature type="compositionally biased region" description="Basic and acidic residues" evidence="2">
    <location>
        <begin position="390"/>
        <end position="401"/>
    </location>
</feature>
<organism evidence="4">
    <name type="scientific">Culicoides sonorensis</name>
    <name type="common">Biting midge</name>
    <dbReference type="NCBI Taxonomy" id="179676"/>
    <lineage>
        <taxon>Eukaryota</taxon>
        <taxon>Metazoa</taxon>
        <taxon>Ecdysozoa</taxon>
        <taxon>Arthropoda</taxon>
        <taxon>Hexapoda</taxon>
        <taxon>Insecta</taxon>
        <taxon>Pterygota</taxon>
        <taxon>Neoptera</taxon>
        <taxon>Endopterygota</taxon>
        <taxon>Diptera</taxon>
        <taxon>Nematocera</taxon>
        <taxon>Chironomoidea</taxon>
        <taxon>Ceratopogonidae</taxon>
        <taxon>Ceratopogoninae</taxon>
        <taxon>Culicoides</taxon>
        <taxon>Monoculicoides</taxon>
    </lineage>
</organism>
<reference evidence="4" key="1">
    <citation type="submission" date="2018-04" db="EMBL/GenBank/DDBJ databases">
        <authorList>
            <person name="Go L.Y."/>
            <person name="Mitchell J.A."/>
        </authorList>
    </citation>
    <scope>NUCLEOTIDE SEQUENCE</scope>
    <source>
        <tissue evidence="4">Whole organism</tissue>
    </source>
</reference>
<evidence type="ECO:0000259" key="3">
    <source>
        <dbReference type="SMART" id="SM00955"/>
    </source>
</evidence>
<dbReference type="GO" id="GO:0003723">
    <property type="term" value="F:RNA binding"/>
    <property type="evidence" value="ECO:0007669"/>
    <property type="project" value="InterPro"/>
</dbReference>
<dbReference type="GO" id="GO:0010587">
    <property type="term" value="P:miRNA catabolic process"/>
    <property type="evidence" value="ECO:0007669"/>
    <property type="project" value="TreeGrafter"/>
</dbReference>
<evidence type="ECO:0000313" key="5">
    <source>
        <dbReference type="EMBL" id="SSX32767.1"/>
    </source>
</evidence>